<evidence type="ECO:0000256" key="8">
    <source>
        <dbReference type="ARBA" id="ARBA00022573"/>
    </source>
</evidence>
<dbReference type="PANTHER" id="PTHR34148:SF1">
    <property type="entry name" value="ADENOSYLCOBINAMIDE-GDP RIBAZOLETRANSFERASE"/>
    <property type="match status" value="1"/>
</dbReference>
<evidence type="ECO:0000256" key="11">
    <source>
        <dbReference type="ARBA" id="ARBA00022842"/>
    </source>
</evidence>
<sequence length="251" mass="27966">MEEVKSFLLMIQFMTRIPINKALPCQNKNFKKASAYIPLIGIIVGMSQFIVYKLLLNLISAEFLSVIMIIVYVFITGGFHLDGLGDTCDGFFAFKGGKDKIIEIMKDSRVGTYSTIAVIIDVLIRYIAYVKIINMDFGYIIILAPFIGRISLALLAYIGKGAKEEGSGNLIINNISNREMGIIFIMFIVFSYVTSEHLHVTYEILLLAICCVITLSFYKLCKDKIDGITGDNLGAINEIVELVALIFLLSI</sequence>
<comment type="subcellular location">
    <subcellularLocation>
        <location evidence="2 19">Cell membrane</location>
        <topology evidence="2 19">Multi-pass membrane protein</topology>
    </subcellularLocation>
</comment>
<dbReference type="EMBL" id="UFWZ01000001">
    <property type="protein sequence ID" value="SUY46939.1"/>
    <property type="molecule type" value="Genomic_DNA"/>
</dbReference>
<dbReference type="GO" id="GO:0005886">
    <property type="term" value="C:plasma membrane"/>
    <property type="evidence" value="ECO:0007669"/>
    <property type="project" value="UniProtKB-SubCell"/>
</dbReference>
<dbReference type="Pfam" id="PF02654">
    <property type="entry name" value="CobS"/>
    <property type="match status" value="1"/>
</dbReference>
<comment type="pathway">
    <text evidence="3 19">Cofactor biosynthesis; adenosylcobalamin biosynthesis; adenosylcobalamin from cob(II)yrinate a,c-diamide: step 7/7.</text>
</comment>
<evidence type="ECO:0000313" key="21">
    <source>
        <dbReference type="Proteomes" id="UP000254664"/>
    </source>
</evidence>
<keyword evidence="7 19" id="KW-1003">Cell membrane</keyword>
<dbReference type="HAMAP" id="MF_00719">
    <property type="entry name" value="CobS"/>
    <property type="match status" value="1"/>
</dbReference>
<dbReference type="GO" id="GO:0009236">
    <property type="term" value="P:cobalamin biosynthetic process"/>
    <property type="evidence" value="ECO:0007669"/>
    <property type="project" value="UniProtKB-UniRule"/>
</dbReference>
<name>A0A381J7I3_9CLOT</name>
<keyword evidence="12 19" id="KW-1133">Transmembrane helix</keyword>
<comment type="cofactor">
    <cofactor evidence="1 19">
        <name>Mg(2+)</name>
        <dbReference type="ChEBI" id="CHEBI:18420"/>
    </cofactor>
</comment>
<dbReference type="NCBIfam" id="TIGR00317">
    <property type="entry name" value="cobS"/>
    <property type="match status" value="1"/>
</dbReference>
<dbReference type="GO" id="GO:0008818">
    <property type="term" value="F:cobalamin 5'-phosphate synthase activity"/>
    <property type="evidence" value="ECO:0007669"/>
    <property type="project" value="UniProtKB-UniRule"/>
</dbReference>
<evidence type="ECO:0000256" key="18">
    <source>
        <dbReference type="ARBA" id="ARBA00049504"/>
    </source>
</evidence>
<feature type="transmembrane region" description="Helical" evidence="19">
    <location>
        <begin position="58"/>
        <end position="75"/>
    </location>
</feature>
<comment type="catalytic activity">
    <reaction evidence="18 19">
        <text>alpha-ribazole 5'-phosphate + adenosylcob(III)inamide-GDP = adenosylcob(III)alamin 5'-phosphate + GMP + H(+)</text>
        <dbReference type="Rhea" id="RHEA:23560"/>
        <dbReference type="ChEBI" id="CHEBI:15378"/>
        <dbReference type="ChEBI" id="CHEBI:57918"/>
        <dbReference type="ChEBI" id="CHEBI:58115"/>
        <dbReference type="ChEBI" id="CHEBI:60487"/>
        <dbReference type="ChEBI" id="CHEBI:60493"/>
        <dbReference type="EC" id="2.7.8.26"/>
    </reaction>
</comment>
<feature type="transmembrane region" description="Helical" evidence="19">
    <location>
        <begin position="140"/>
        <end position="159"/>
    </location>
</feature>
<dbReference type="OrthoDB" id="9794626at2"/>
<dbReference type="GO" id="GO:0051073">
    <property type="term" value="F:adenosylcobinamide-GDP ribazoletransferase activity"/>
    <property type="evidence" value="ECO:0007669"/>
    <property type="project" value="UniProtKB-UniRule"/>
</dbReference>
<dbReference type="UniPathway" id="UPA00148">
    <property type="reaction ID" value="UER00238"/>
</dbReference>
<dbReference type="Proteomes" id="UP000254664">
    <property type="component" value="Unassembled WGS sequence"/>
</dbReference>
<evidence type="ECO:0000256" key="7">
    <source>
        <dbReference type="ARBA" id="ARBA00022475"/>
    </source>
</evidence>
<evidence type="ECO:0000256" key="15">
    <source>
        <dbReference type="ARBA" id="ARBA00032605"/>
    </source>
</evidence>
<evidence type="ECO:0000313" key="20">
    <source>
        <dbReference type="EMBL" id="SUY46939.1"/>
    </source>
</evidence>
<dbReference type="AlphaFoldDB" id="A0A381J7I3"/>
<keyword evidence="11 19" id="KW-0460">Magnesium</keyword>
<comment type="similarity">
    <text evidence="4 19">Belongs to the CobS family.</text>
</comment>
<protein>
    <recommendedName>
        <fullName evidence="6 19">Adenosylcobinamide-GDP ribazoletransferase</fullName>
        <ecNumber evidence="5 19">2.7.8.26</ecNumber>
    </recommendedName>
    <alternativeName>
        <fullName evidence="16 19">Cobalamin synthase</fullName>
    </alternativeName>
    <alternativeName>
        <fullName evidence="15 19">Cobalamin-5'-phosphate synthase</fullName>
    </alternativeName>
</protein>
<feature type="transmembrane region" description="Helical" evidence="19">
    <location>
        <begin position="33"/>
        <end position="52"/>
    </location>
</feature>
<keyword evidence="8 19" id="KW-0169">Cobalamin biosynthesis</keyword>
<accession>A0A381J7I3</accession>
<keyword evidence="13 19" id="KW-0472">Membrane</keyword>
<evidence type="ECO:0000256" key="12">
    <source>
        <dbReference type="ARBA" id="ARBA00022989"/>
    </source>
</evidence>
<dbReference type="PANTHER" id="PTHR34148">
    <property type="entry name" value="ADENOSYLCOBINAMIDE-GDP RIBAZOLETRANSFERASE"/>
    <property type="match status" value="1"/>
</dbReference>
<feature type="transmembrane region" description="Helical" evidence="19">
    <location>
        <begin position="204"/>
        <end position="221"/>
    </location>
</feature>
<evidence type="ECO:0000256" key="3">
    <source>
        <dbReference type="ARBA" id="ARBA00004663"/>
    </source>
</evidence>
<reference evidence="20 21" key="1">
    <citation type="submission" date="2018-06" db="EMBL/GenBank/DDBJ databases">
        <authorList>
            <consortium name="Pathogen Informatics"/>
            <person name="Doyle S."/>
        </authorList>
    </citation>
    <scope>NUCLEOTIDE SEQUENCE [LARGE SCALE GENOMIC DNA]</scope>
    <source>
        <strain evidence="20 21">NCTC9836</strain>
    </source>
</reference>
<dbReference type="RefSeq" id="WP_115640952.1">
    <property type="nucleotide sequence ID" value="NZ_UFWZ01000001.1"/>
</dbReference>
<evidence type="ECO:0000256" key="10">
    <source>
        <dbReference type="ARBA" id="ARBA00022692"/>
    </source>
</evidence>
<evidence type="ECO:0000256" key="13">
    <source>
        <dbReference type="ARBA" id="ARBA00023136"/>
    </source>
</evidence>
<evidence type="ECO:0000256" key="16">
    <source>
        <dbReference type="ARBA" id="ARBA00032853"/>
    </source>
</evidence>
<dbReference type="InterPro" id="IPR003805">
    <property type="entry name" value="CobS"/>
</dbReference>
<keyword evidence="10 19" id="KW-0812">Transmembrane</keyword>
<evidence type="ECO:0000256" key="2">
    <source>
        <dbReference type="ARBA" id="ARBA00004651"/>
    </source>
</evidence>
<keyword evidence="21" id="KW-1185">Reference proteome</keyword>
<evidence type="ECO:0000256" key="14">
    <source>
        <dbReference type="ARBA" id="ARBA00025228"/>
    </source>
</evidence>
<evidence type="ECO:0000256" key="19">
    <source>
        <dbReference type="HAMAP-Rule" id="MF_00719"/>
    </source>
</evidence>
<evidence type="ECO:0000256" key="5">
    <source>
        <dbReference type="ARBA" id="ARBA00013200"/>
    </source>
</evidence>
<proteinExistence type="inferred from homology"/>
<gene>
    <name evidence="19 20" type="primary">cobS</name>
    <name evidence="20" type="ORF">NCTC9836_01254</name>
</gene>
<organism evidence="20 21">
    <name type="scientific">Clostridium putrefaciens</name>
    <dbReference type="NCBI Taxonomy" id="99675"/>
    <lineage>
        <taxon>Bacteria</taxon>
        <taxon>Bacillati</taxon>
        <taxon>Bacillota</taxon>
        <taxon>Clostridia</taxon>
        <taxon>Eubacteriales</taxon>
        <taxon>Clostridiaceae</taxon>
        <taxon>Clostridium</taxon>
    </lineage>
</organism>
<evidence type="ECO:0000256" key="17">
    <source>
        <dbReference type="ARBA" id="ARBA00048623"/>
    </source>
</evidence>
<feature type="transmembrane region" description="Helical" evidence="19">
    <location>
        <begin position="110"/>
        <end position="128"/>
    </location>
</feature>
<comment type="catalytic activity">
    <reaction evidence="17 19">
        <text>alpha-ribazole + adenosylcob(III)inamide-GDP = adenosylcob(III)alamin + GMP + H(+)</text>
        <dbReference type="Rhea" id="RHEA:16049"/>
        <dbReference type="ChEBI" id="CHEBI:10329"/>
        <dbReference type="ChEBI" id="CHEBI:15378"/>
        <dbReference type="ChEBI" id="CHEBI:18408"/>
        <dbReference type="ChEBI" id="CHEBI:58115"/>
        <dbReference type="ChEBI" id="CHEBI:60487"/>
        <dbReference type="EC" id="2.7.8.26"/>
    </reaction>
</comment>
<evidence type="ECO:0000256" key="9">
    <source>
        <dbReference type="ARBA" id="ARBA00022679"/>
    </source>
</evidence>
<comment type="function">
    <text evidence="14 19">Joins adenosylcobinamide-GDP and alpha-ribazole to generate adenosylcobalamin (Ado-cobalamin). Also synthesizes adenosylcobalamin 5'-phosphate from adenosylcobinamide-GDP and alpha-ribazole 5'-phosphate.</text>
</comment>
<dbReference type="EC" id="2.7.8.26" evidence="5 19"/>
<keyword evidence="9 19" id="KW-0808">Transferase</keyword>
<evidence type="ECO:0000256" key="6">
    <source>
        <dbReference type="ARBA" id="ARBA00015850"/>
    </source>
</evidence>
<evidence type="ECO:0000256" key="4">
    <source>
        <dbReference type="ARBA" id="ARBA00010561"/>
    </source>
</evidence>
<evidence type="ECO:0000256" key="1">
    <source>
        <dbReference type="ARBA" id="ARBA00001946"/>
    </source>
</evidence>